<keyword evidence="7" id="KW-1185">Reference proteome</keyword>
<evidence type="ECO:0000256" key="3">
    <source>
        <dbReference type="ARBA" id="ARBA00022670"/>
    </source>
</evidence>
<name>A0A9Q9IQP2_9ACTN</name>
<dbReference type="Pfam" id="PF10502">
    <property type="entry name" value="Peptidase_S26"/>
    <property type="match status" value="2"/>
</dbReference>
<dbReference type="GO" id="GO:0004252">
    <property type="term" value="F:serine-type endopeptidase activity"/>
    <property type="evidence" value="ECO:0007669"/>
    <property type="project" value="InterPro"/>
</dbReference>
<dbReference type="InterPro" id="IPR000223">
    <property type="entry name" value="Pept_S26A_signal_pept_1"/>
</dbReference>
<dbReference type="PROSITE" id="PS00501">
    <property type="entry name" value="SPASE_I_1"/>
    <property type="match status" value="1"/>
</dbReference>
<dbReference type="SUPFAM" id="SSF51306">
    <property type="entry name" value="LexA/Signal peptidase"/>
    <property type="match status" value="1"/>
</dbReference>
<feature type="domain" description="Peptidase S26" evidence="5">
    <location>
        <begin position="81"/>
        <end position="116"/>
    </location>
</feature>
<evidence type="ECO:0000256" key="1">
    <source>
        <dbReference type="ARBA" id="ARBA00004401"/>
    </source>
</evidence>
<dbReference type="GO" id="GO:0006465">
    <property type="term" value="P:signal peptide processing"/>
    <property type="evidence" value="ECO:0007669"/>
    <property type="project" value="InterPro"/>
</dbReference>
<dbReference type="GO" id="GO:0005886">
    <property type="term" value="C:plasma membrane"/>
    <property type="evidence" value="ECO:0007669"/>
    <property type="project" value="UniProtKB-SubCell"/>
</dbReference>
<dbReference type="Proteomes" id="UP001058003">
    <property type="component" value="Chromosome"/>
</dbReference>
<accession>A0A9Q9IQP2</accession>
<evidence type="ECO:0000256" key="4">
    <source>
        <dbReference type="ARBA" id="ARBA00022801"/>
    </source>
</evidence>
<evidence type="ECO:0000259" key="5">
    <source>
        <dbReference type="Pfam" id="PF10502"/>
    </source>
</evidence>
<comment type="subcellular location">
    <subcellularLocation>
        <location evidence="1">Cell membrane</location>
        <topology evidence="1">Single-pass type II membrane protein</topology>
    </subcellularLocation>
</comment>
<keyword evidence="4" id="KW-0378">Hydrolase</keyword>
<keyword evidence="3" id="KW-0645">Protease</keyword>
<gene>
    <name evidence="6" type="ORF">Daura_31395</name>
</gene>
<dbReference type="OrthoDB" id="5518017at2"/>
<feature type="domain" description="Peptidase S26" evidence="5">
    <location>
        <begin position="3"/>
        <end position="65"/>
    </location>
</feature>
<dbReference type="CDD" id="cd06530">
    <property type="entry name" value="S26_SPase_I"/>
    <property type="match status" value="1"/>
</dbReference>
<sequence>MVVTVKGASMLPTLRTGDRVLVRRTGAAAVRTGDVVVVDEPRPCRPGGVPAGGLVVKRVAAAPGEPAPPFLPPHERPPAGRVPAGRLVLLGDNTEASRDSRHYGSVGTDRLRGVVVRRLGGRQLPLPGHTADGPRYDV</sequence>
<dbReference type="EMBL" id="CP073767">
    <property type="protein sequence ID" value="UWZ59851.1"/>
    <property type="molecule type" value="Genomic_DNA"/>
</dbReference>
<evidence type="ECO:0000313" key="7">
    <source>
        <dbReference type="Proteomes" id="UP001058003"/>
    </source>
</evidence>
<evidence type="ECO:0000256" key="2">
    <source>
        <dbReference type="ARBA" id="ARBA00009370"/>
    </source>
</evidence>
<protein>
    <submittedName>
        <fullName evidence="6">S26 family signal peptidase</fullName>
    </submittedName>
</protein>
<dbReference type="KEGG" id="daur:Daura_31395"/>
<proteinExistence type="inferred from homology"/>
<dbReference type="InterPro" id="IPR019533">
    <property type="entry name" value="Peptidase_S26"/>
</dbReference>
<dbReference type="InterPro" id="IPR036286">
    <property type="entry name" value="LexA/Signal_pep-like_sf"/>
</dbReference>
<dbReference type="InterPro" id="IPR019756">
    <property type="entry name" value="Pept_S26A_signal_pept_1_Ser-AS"/>
</dbReference>
<comment type="similarity">
    <text evidence="2">Belongs to the peptidase S26 family.</text>
</comment>
<dbReference type="Gene3D" id="2.10.109.10">
    <property type="entry name" value="Umud Fragment, subunit A"/>
    <property type="match status" value="1"/>
</dbReference>
<organism evidence="6 7">
    <name type="scientific">Dactylosporangium aurantiacum</name>
    <dbReference type="NCBI Taxonomy" id="35754"/>
    <lineage>
        <taxon>Bacteria</taxon>
        <taxon>Bacillati</taxon>
        <taxon>Actinomycetota</taxon>
        <taxon>Actinomycetes</taxon>
        <taxon>Micromonosporales</taxon>
        <taxon>Micromonosporaceae</taxon>
        <taxon>Dactylosporangium</taxon>
    </lineage>
</organism>
<dbReference type="PRINTS" id="PR00727">
    <property type="entry name" value="LEADERPTASE"/>
</dbReference>
<evidence type="ECO:0000313" key="6">
    <source>
        <dbReference type="EMBL" id="UWZ59851.1"/>
    </source>
</evidence>
<dbReference type="PANTHER" id="PTHR43390:SF1">
    <property type="entry name" value="CHLOROPLAST PROCESSING PEPTIDASE"/>
    <property type="match status" value="1"/>
</dbReference>
<reference evidence="6" key="1">
    <citation type="submission" date="2021-04" db="EMBL/GenBank/DDBJ databases">
        <title>Dactylosporangium aurantiacum NRRL B-8018 full assembly.</title>
        <authorList>
            <person name="Hartkoorn R.C."/>
            <person name="Beaudoing E."/>
            <person name="Hot D."/>
        </authorList>
    </citation>
    <scope>NUCLEOTIDE SEQUENCE</scope>
    <source>
        <strain evidence="6">NRRL B-8018</strain>
    </source>
</reference>
<dbReference type="PANTHER" id="PTHR43390">
    <property type="entry name" value="SIGNAL PEPTIDASE I"/>
    <property type="match status" value="1"/>
</dbReference>
<dbReference type="AlphaFoldDB" id="A0A9Q9IQP2"/>